<dbReference type="GO" id="GO:0032034">
    <property type="term" value="F:myosin II head/neck binding"/>
    <property type="evidence" value="ECO:0007669"/>
    <property type="project" value="TreeGrafter"/>
</dbReference>
<dbReference type="FunFam" id="1.10.418.10:FF:000038">
    <property type="entry name" value="LIM and calponin homology domains-containing protein 1"/>
    <property type="match status" value="1"/>
</dbReference>
<dbReference type="PROSITE" id="PS50021">
    <property type="entry name" value="CH"/>
    <property type="match status" value="1"/>
</dbReference>
<dbReference type="GO" id="GO:0051496">
    <property type="term" value="P:positive regulation of stress fiber assembly"/>
    <property type="evidence" value="ECO:0007669"/>
    <property type="project" value="TreeGrafter"/>
</dbReference>
<feature type="compositionally biased region" description="Basic and acidic residues" evidence="5">
    <location>
        <begin position="419"/>
        <end position="433"/>
    </location>
</feature>
<dbReference type="InterPro" id="IPR031865">
    <property type="entry name" value="DUF4757"/>
</dbReference>
<dbReference type="Pfam" id="PF14802">
    <property type="entry name" value="TMEM192"/>
    <property type="match status" value="1"/>
</dbReference>
<dbReference type="PROSITE" id="PS00478">
    <property type="entry name" value="LIM_DOMAIN_1"/>
    <property type="match status" value="1"/>
</dbReference>
<feature type="compositionally biased region" description="Basic and acidic residues" evidence="5">
    <location>
        <begin position="1204"/>
        <end position="1217"/>
    </location>
</feature>
<dbReference type="EMBL" id="VEVO01000009">
    <property type="protein sequence ID" value="KAF0037238.1"/>
    <property type="molecule type" value="Genomic_DNA"/>
</dbReference>
<feature type="compositionally biased region" description="Low complexity" evidence="5">
    <location>
        <begin position="1255"/>
        <end position="1274"/>
    </location>
</feature>
<dbReference type="SUPFAM" id="SSF47576">
    <property type="entry name" value="Calponin-homology domain, CH-domain"/>
    <property type="match status" value="1"/>
</dbReference>
<proteinExistence type="predicted"/>
<feature type="domain" description="Calponin-homology (CH)" evidence="7">
    <location>
        <begin position="34"/>
        <end position="151"/>
    </location>
</feature>
<dbReference type="Gene3D" id="1.10.418.10">
    <property type="entry name" value="Calponin-like domain"/>
    <property type="match status" value="1"/>
</dbReference>
<evidence type="ECO:0000256" key="2">
    <source>
        <dbReference type="ARBA" id="ARBA00022833"/>
    </source>
</evidence>
<feature type="region of interest" description="Disordered" evidence="5">
    <location>
        <begin position="1110"/>
        <end position="1144"/>
    </location>
</feature>
<evidence type="ECO:0000259" key="8">
    <source>
        <dbReference type="PROSITE" id="PS50023"/>
    </source>
</evidence>
<dbReference type="SMART" id="SM00132">
    <property type="entry name" value="LIM"/>
    <property type="match status" value="1"/>
</dbReference>
<feature type="region of interest" description="Disordered" evidence="5">
    <location>
        <begin position="175"/>
        <end position="342"/>
    </location>
</feature>
<feature type="compositionally biased region" description="Polar residues" evidence="5">
    <location>
        <begin position="790"/>
        <end position="802"/>
    </location>
</feature>
<protein>
    <submittedName>
        <fullName evidence="9">Uncharacterized protein</fullName>
    </submittedName>
</protein>
<dbReference type="Pfam" id="PF00307">
    <property type="entry name" value="CH"/>
    <property type="match status" value="1"/>
</dbReference>
<feature type="region of interest" description="Disordered" evidence="5">
    <location>
        <begin position="1192"/>
        <end position="1444"/>
    </location>
</feature>
<dbReference type="InterPro" id="IPR029399">
    <property type="entry name" value="TMEM192"/>
</dbReference>
<keyword evidence="6" id="KW-0472">Membrane</keyword>
<keyword evidence="3 4" id="KW-0440">LIM domain</keyword>
<keyword evidence="6" id="KW-1133">Transmembrane helix</keyword>
<feature type="transmembrane region" description="Helical" evidence="6">
    <location>
        <begin position="1963"/>
        <end position="1985"/>
    </location>
</feature>
<dbReference type="GO" id="GO:0051893">
    <property type="term" value="P:regulation of focal adhesion assembly"/>
    <property type="evidence" value="ECO:0007669"/>
    <property type="project" value="TreeGrafter"/>
</dbReference>
<feature type="compositionally biased region" description="Basic and acidic residues" evidence="5">
    <location>
        <begin position="1396"/>
        <end position="1423"/>
    </location>
</feature>
<organism evidence="9 10">
    <name type="scientific">Scophthalmus maximus</name>
    <name type="common">Turbot</name>
    <name type="synonym">Psetta maxima</name>
    <dbReference type="NCBI Taxonomy" id="52904"/>
    <lineage>
        <taxon>Eukaryota</taxon>
        <taxon>Metazoa</taxon>
        <taxon>Chordata</taxon>
        <taxon>Craniata</taxon>
        <taxon>Vertebrata</taxon>
        <taxon>Euteleostomi</taxon>
        <taxon>Actinopterygii</taxon>
        <taxon>Neopterygii</taxon>
        <taxon>Teleostei</taxon>
        <taxon>Neoteleostei</taxon>
        <taxon>Acanthomorphata</taxon>
        <taxon>Carangaria</taxon>
        <taxon>Pleuronectiformes</taxon>
        <taxon>Pleuronectoidei</taxon>
        <taxon>Scophthalmidae</taxon>
        <taxon>Scophthalmus</taxon>
    </lineage>
</organism>
<feature type="compositionally biased region" description="Basic and acidic residues" evidence="5">
    <location>
        <begin position="474"/>
        <end position="493"/>
    </location>
</feature>
<feature type="region of interest" description="Disordered" evidence="5">
    <location>
        <begin position="940"/>
        <end position="1039"/>
    </location>
</feature>
<evidence type="ECO:0000256" key="4">
    <source>
        <dbReference type="PROSITE-ProRule" id="PRU00125"/>
    </source>
</evidence>
<feature type="compositionally biased region" description="Basic and acidic residues" evidence="5">
    <location>
        <begin position="184"/>
        <end position="203"/>
    </location>
</feature>
<comment type="caution">
    <text evidence="9">The sequence shown here is derived from an EMBL/GenBank/DDBJ whole genome shotgun (WGS) entry which is preliminary data.</text>
</comment>
<gene>
    <name evidence="9" type="ORF">F2P81_010112</name>
</gene>
<dbReference type="Pfam" id="PF15949">
    <property type="entry name" value="DUF4757"/>
    <property type="match status" value="2"/>
</dbReference>
<dbReference type="CDD" id="cd08368">
    <property type="entry name" value="LIM"/>
    <property type="match status" value="1"/>
</dbReference>
<feature type="region of interest" description="Disordered" evidence="5">
    <location>
        <begin position="689"/>
        <end position="715"/>
    </location>
</feature>
<feature type="region of interest" description="Disordered" evidence="5">
    <location>
        <begin position="741"/>
        <end position="842"/>
    </location>
</feature>
<evidence type="ECO:0000256" key="3">
    <source>
        <dbReference type="ARBA" id="ARBA00023038"/>
    </source>
</evidence>
<feature type="compositionally biased region" description="Basic and acidic residues" evidence="5">
    <location>
        <begin position="1579"/>
        <end position="1595"/>
    </location>
</feature>
<feature type="compositionally biased region" description="Basic and acidic residues" evidence="5">
    <location>
        <begin position="954"/>
        <end position="966"/>
    </location>
</feature>
<feature type="domain" description="LIM zinc-binding" evidence="8">
    <location>
        <begin position="1721"/>
        <end position="1787"/>
    </location>
</feature>
<feature type="region of interest" description="Disordered" evidence="5">
    <location>
        <begin position="1"/>
        <end position="33"/>
    </location>
</feature>
<feature type="compositionally biased region" description="Acidic residues" evidence="5">
    <location>
        <begin position="804"/>
        <end position="819"/>
    </location>
</feature>
<feature type="compositionally biased region" description="Low complexity" evidence="5">
    <location>
        <begin position="1694"/>
        <end position="1714"/>
    </location>
</feature>
<dbReference type="GO" id="GO:0046872">
    <property type="term" value="F:metal ion binding"/>
    <property type="evidence" value="ECO:0007669"/>
    <property type="project" value="UniProtKB-KW"/>
</dbReference>
<dbReference type="Pfam" id="PF00412">
    <property type="entry name" value="LIM"/>
    <property type="match status" value="1"/>
</dbReference>
<dbReference type="PROSITE" id="PS50023">
    <property type="entry name" value="LIM_DOMAIN_2"/>
    <property type="match status" value="1"/>
</dbReference>
<feature type="compositionally biased region" description="Basic and acidic residues" evidence="5">
    <location>
        <begin position="455"/>
        <end position="466"/>
    </location>
</feature>
<evidence type="ECO:0000259" key="7">
    <source>
        <dbReference type="PROSITE" id="PS50021"/>
    </source>
</evidence>
<dbReference type="InterPro" id="IPR036872">
    <property type="entry name" value="CH_dom_sf"/>
</dbReference>
<dbReference type="InterPro" id="IPR001781">
    <property type="entry name" value="Znf_LIM"/>
</dbReference>
<feature type="compositionally biased region" description="Pro residues" evidence="5">
    <location>
        <begin position="1335"/>
        <end position="1344"/>
    </location>
</feature>
<evidence type="ECO:0000313" key="9">
    <source>
        <dbReference type="EMBL" id="KAF0037238.1"/>
    </source>
</evidence>
<dbReference type="PANTHER" id="PTHR15551:SF4">
    <property type="entry name" value="LIM AND CALPONIN HOMOLOGY DOMAINS-CONTAINING PROTEIN 1 ISOFORM X1"/>
    <property type="match status" value="1"/>
</dbReference>
<accession>A0A6A4SYS3</accession>
<feature type="compositionally biased region" description="Basic and acidic residues" evidence="5">
    <location>
        <begin position="704"/>
        <end position="715"/>
    </location>
</feature>
<name>A0A6A4SYS3_SCOMX</name>
<keyword evidence="2 4" id="KW-0862">Zinc</keyword>
<feature type="region of interest" description="Disordered" evidence="5">
    <location>
        <begin position="376"/>
        <end position="551"/>
    </location>
</feature>
<evidence type="ECO:0000256" key="5">
    <source>
        <dbReference type="SAM" id="MobiDB-lite"/>
    </source>
</evidence>
<keyword evidence="1 4" id="KW-0479">Metal-binding</keyword>
<dbReference type="PANTHER" id="PTHR15551">
    <property type="entry name" value="LIM DOMAIN ONLY 7"/>
    <property type="match status" value="1"/>
</dbReference>
<dbReference type="GO" id="GO:0001725">
    <property type="term" value="C:stress fiber"/>
    <property type="evidence" value="ECO:0007669"/>
    <property type="project" value="TreeGrafter"/>
</dbReference>
<evidence type="ECO:0000256" key="1">
    <source>
        <dbReference type="ARBA" id="ARBA00022723"/>
    </source>
</evidence>
<feature type="compositionally biased region" description="Basic and acidic residues" evidence="5">
    <location>
        <begin position="999"/>
        <end position="1030"/>
    </location>
</feature>
<dbReference type="SMART" id="SM00033">
    <property type="entry name" value="CH"/>
    <property type="match status" value="1"/>
</dbReference>
<feature type="compositionally biased region" description="Low complexity" evidence="5">
    <location>
        <begin position="266"/>
        <end position="276"/>
    </location>
</feature>
<evidence type="ECO:0000256" key="6">
    <source>
        <dbReference type="SAM" id="Phobius"/>
    </source>
</evidence>
<feature type="compositionally biased region" description="Polar residues" evidence="5">
    <location>
        <begin position="216"/>
        <end position="230"/>
    </location>
</feature>
<sequence>MASPAAAGRDGPTAPTRDEPEEEAAAAAANHPEPAACQEAQQWIEAVTGKSFGDKDFRSALENGILLCELLSAIKPGLVKKINRLPTPIAGLDNLSVFLRGCEELGLRGSQLFDPGDLQDTSTRANLKDSDCNRKLKNVLNTVFWLGKAASGCASFGGPTLNLKEFEGLLSQMKMESDQGGDNPQKHGVRDSGYDCWDSERSESLSPPRHTRDNSLDSLDSFGSRSQHSPSPDVVNRGNSDGRGSDSEADGPGRKPDVRKDDMLARRTASSEARSSIPFNQFLPNRTNASCYIPTPRRKPHAEEGEQRSQATPEQGKGTGLLHKSPKTVTWAPENNGEKLKQEEENVAQDVLGQRRLQMLEKAGIKVLPAVVRYSSPPAVEEQQERSPSPNIILRRDNDFLTSQKSAWDSSSDGEEESEVRSVPDVRKDDLASRRALRSPVAPKVHQFVPPPVCNDKDRERWEGIRRASQQTLQEKEISEKDASPDIIMRRDNPFLNSAPRNEEEEDEEEEGRVKAMPNKQKDDLARRRAQSRTRPHRDGPMSFVSASMSQADMKKWERLKMTEPSEASPAPVCQACLEKSYGGPFSGSAKAGRGHIKVVTFGGVTEIEQPIDTVTSNEGEETELLRRLLSKATVAMPTIGLGSQLSERERSQVDGADLGQTTPPSAELPPWTPEFAATPAELDARLAQYQSRAEEEEEDEQEQERIPDLQKDDMMARRTGVFHKQSTATVTYNRFLPLPTSKRCTQGETTADAAPRNKKEVQTARNKNLNVRAEQQQPRVHMETPQPQPDTTAVRSVSHSQQEYDDDEDEYDENEAAPDLEKDDMMARRTRSSQKPPAAKTNQCYSRFQFLPVPGSVKYNVSPVSAMKPLHVRPKRAEKSAGERKLNSDWGVVRSEGQLQSSVVCDAVLIYPVSRVFLVILALSLDFGSIVTVAAEPQAPLTTTDPSGPKCAALRERQEDGKQEGDVTVPNASFTDVTEPLSSPSLTPPPSPAAAHIRMVEAELEKPSVEEKSEESEKERGNDVTEQPRKKPFWLEDDDLPPIMMSRRVAFMSEDTESMSLGDMLNEEEVGYLPPLSQSRHERMQEQYNSFQEEEDPWRNDLTRWKNRRRSASQELIKKEEERKRIEKSMKEQGGDGNKRKSIKTYKEIVEDKERREVELCEAYRNAATPEEAAMVLQRYALRFTISDATLDSLKLPRSNAKPKSDLSQVDKEHEPSSAVNDSPETSEPPRKPEQTVVTEPEEVEKDAIAQQETSVSVSTSSPTPSIPLTTVTNSENTPPRSLELIEPPSKLTESPMAHQKQPITGDAQPQTKQTPPQTEQVQPHTKQPARALPSPPSVPCRPLPLLAAKPYCQPRSTPSGHKSVKMDGLARVNGEATEDISVTTAPGSPPDSPQENKDITSKQTEKDVPPEETAKNQEKAEQQPPPLQTEKSTSSSGSAISSLIGGRNCVITTTIVTELTQTLVEPHHIEQSNGQVNGTTGLFVTPAQEQKAQPAASANSPQEYSPTVTEGLEESSVTIETPMLNLAKRVNHWVWDPNEERKRLESWQQEQERLLQEQYQREQEKLKKEWEKAQLEVEEEERKHNEEERRILEETVTPLNPTGLLNQQLGKTETISSAPEKSDVPLQQNGQRVSAGNEDQHASKLHFFQDSVCDGEPSKKQELWKTASLDRNLQLNQAHAVKRSGSHDVVTSKQQPPSSASSSSSPQPLSPSRCVSGKRLCSSCSQPLGKGAAMIIDTLGLFFHVQCFKCGVCEGQLGDATAGTDVRIRNGLLSCHECYMASRGTKVQKENGTRKNGNRKFTQAGPSVDMTRSLEEDSLVDAPLISADALHSAIRREFQTVPTHCLAALLSLLHVVYVVLSVCVAVLCVLKFGQVEVCASVLGNVLGNSVIVYGKVCLWVLVLVFTRCVQHHHSRARRRGYLCFYRQTQGLKELPLAVHSAGNVSVLVVLAARLSSPVQTYLLLSILGLELLVAVPCLFYYTVKVVRFNRERAAPDVSQEEHSHTYSITSLPTETGFREGSCLEEVVEKQADLIEYLKQHNTLLSKRLLNLTAQH</sequence>
<feature type="region of interest" description="Disordered" evidence="5">
    <location>
        <begin position="1579"/>
        <end position="1641"/>
    </location>
</feature>
<feature type="compositionally biased region" description="Polar residues" evidence="5">
    <location>
        <begin position="1599"/>
        <end position="1636"/>
    </location>
</feature>
<reference evidence="9 10" key="1">
    <citation type="submission" date="2019-06" db="EMBL/GenBank/DDBJ databases">
        <title>Draft genomes of female and male turbot (Scophthalmus maximus).</title>
        <authorList>
            <person name="Xu H."/>
            <person name="Xu X.-W."/>
            <person name="Shao C."/>
            <person name="Chen S."/>
        </authorList>
    </citation>
    <scope>NUCLEOTIDE SEQUENCE [LARGE SCALE GENOMIC DNA]</scope>
    <source>
        <strain evidence="9">Ysfricsl-2016a</strain>
        <tissue evidence="9">Blood</tissue>
    </source>
</reference>
<dbReference type="Gene3D" id="2.10.110.10">
    <property type="entry name" value="Cysteine Rich Protein"/>
    <property type="match status" value="1"/>
</dbReference>
<dbReference type="InterPro" id="IPR001715">
    <property type="entry name" value="CH_dom"/>
</dbReference>
<feature type="compositionally biased region" description="Basic and acidic residues" evidence="5">
    <location>
        <begin position="1117"/>
        <end position="1144"/>
    </location>
</feature>
<evidence type="ECO:0000313" key="10">
    <source>
        <dbReference type="Proteomes" id="UP000438429"/>
    </source>
</evidence>
<feature type="region of interest" description="Disordered" evidence="5">
    <location>
        <begin position="1681"/>
        <end position="1719"/>
    </location>
</feature>
<feature type="compositionally biased region" description="Basic and acidic residues" evidence="5">
    <location>
        <begin position="243"/>
        <end position="265"/>
    </location>
</feature>
<feature type="compositionally biased region" description="Low complexity" evidence="5">
    <location>
        <begin position="1310"/>
        <end position="1327"/>
    </location>
</feature>
<feature type="compositionally biased region" description="Polar residues" evidence="5">
    <location>
        <begin position="764"/>
        <end position="779"/>
    </location>
</feature>
<feature type="region of interest" description="Disordered" evidence="5">
    <location>
        <begin position="642"/>
        <end position="674"/>
    </location>
</feature>
<feature type="compositionally biased region" description="Polar residues" evidence="5">
    <location>
        <begin position="277"/>
        <end position="290"/>
    </location>
</feature>
<keyword evidence="6" id="KW-0812">Transmembrane</keyword>
<feature type="transmembrane region" description="Helical" evidence="6">
    <location>
        <begin position="1847"/>
        <end position="1872"/>
    </location>
</feature>
<feature type="compositionally biased region" description="Low complexity" evidence="5">
    <location>
        <begin position="1434"/>
        <end position="1444"/>
    </location>
</feature>
<feature type="transmembrane region" description="Helical" evidence="6">
    <location>
        <begin position="1892"/>
        <end position="1911"/>
    </location>
</feature>
<dbReference type="Proteomes" id="UP000438429">
    <property type="component" value="Unassembled WGS sequence"/>
</dbReference>